<evidence type="ECO:0000256" key="6">
    <source>
        <dbReference type="ARBA" id="ARBA00038019"/>
    </source>
</evidence>
<feature type="non-terminal residue" evidence="7">
    <location>
        <position position="420"/>
    </location>
</feature>
<comment type="similarity">
    <text evidence="6">Belongs to the PRP39 family.</text>
</comment>
<evidence type="ECO:0000256" key="3">
    <source>
        <dbReference type="ARBA" id="ARBA00022737"/>
    </source>
</evidence>
<dbReference type="eggNOG" id="KOG1258">
    <property type="taxonomic scope" value="Eukaryota"/>
</dbReference>
<keyword evidence="3" id="KW-0677">Repeat</keyword>
<evidence type="ECO:0000256" key="1">
    <source>
        <dbReference type="ARBA" id="ARBA00004123"/>
    </source>
</evidence>
<feature type="non-terminal residue" evidence="7">
    <location>
        <position position="1"/>
    </location>
</feature>
<dbReference type="InterPro" id="IPR059164">
    <property type="entry name" value="HAT_PRP39_C"/>
</dbReference>
<dbReference type="GO" id="GO:0005685">
    <property type="term" value="C:U1 snRNP"/>
    <property type="evidence" value="ECO:0007669"/>
    <property type="project" value="TreeGrafter"/>
</dbReference>
<proteinExistence type="inferred from homology"/>
<evidence type="ECO:0000313" key="8">
    <source>
        <dbReference type="Proteomes" id="UP000001876"/>
    </source>
</evidence>
<dbReference type="GO" id="GO:0071004">
    <property type="term" value="C:U2-type prespliceosome"/>
    <property type="evidence" value="ECO:0007669"/>
    <property type="project" value="TreeGrafter"/>
</dbReference>
<keyword evidence="5" id="KW-0539">Nucleus</keyword>
<dbReference type="FunFam" id="1.25.40.10:FF:000064">
    <property type="entry name" value="Putative pre-mrna-processing factor 39"/>
    <property type="match status" value="1"/>
</dbReference>
<dbReference type="OMA" id="HANFERR"/>
<dbReference type="EMBL" id="GG663743">
    <property type="protein sequence ID" value="EEH54889.1"/>
    <property type="molecule type" value="Genomic_DNA"/>
</dbReference>
<accession>C1MZL2</accession>
<dbReference type="KEGG" id="mpp:MICPUCDRAFT_19557"/>
<dbReference type="RefSeq" id="XP_003061239.1">
    <property type="nucleotide sequence ID" value="XM_003061193.1"/>
</dbReference>
<dbReference type="Pfam" id="PF23241">
    <property type="entry name" value="HAT_PRP39_C"/>
    <property type="match status" value="1"/>
</dbReference>
<keyword evidence="8" id="KW-1185">Reference proteome</keyword>
<organism evidence="8">
    <name type="scientific">Micromonas pusilla (strain CCMP1545)</name>
    <name type="common">Picoplanktonic green alga</name>
    <dbReference type="NCBI Taxonomy" id="564608"/>
    <lineage>
        <taxon>Eukaryota</taxon>
        <taxon>Viridiplantae</taxon>
        <taxon>Chlorophyta</taxon>
        <taxon>Mamiellophyceae</taxon>
        <taxon>Mamiellales</taxon>
        <taxon>Mamiellaceae</taxon>
        <taxon>Micromonas</taxon>
    </lineage>
</organism>
<protein>
    <submittedName>
        <fullName evidence="7">Predicted protein</fullName>
    </submittedName>
</protein>
<dbReference type="InterPro" id="IPR003107">
    <property type="entry name" value="HAT"/>
</dbReference>
<dbReference type="PANTHER" id="PTHR17204">
    <property type="entry name" value="PRE-MRNA PROCESSING PROTEIN PRP39-RELATED"/>
    <property type="match status" value="1"/>
</dbReference>
<dbReference type="SMART" id="SM00386">
    <property type="entry name" value="HAT"/>
    <property type="match status" value="6"/>
</dbReference>
<dbReference type="AlphaFoldDB" id="C1MZL2"/>
<dbReference type="STRING" id="564608.C1MZL2"/>
<name>C1MZL2_MICPC</name>
<keyword evidence="4" id="KW-0508">mRNA splicing</keyword>
<dbReference type="Gene3D" id="1.25.40.10">
    <property type="entry name" value="Tetratricopeptide repeat domain"/>
    <property type="match status" value="2"/>
</dbReference>
<gene>
    <name evidence="7" type="ORF">MICPUCDRAFT_19557</name>
</gene>
<evidence type="ECO:0000256" key="5">
    <source>
        <dbReference type="ARBA" id="ARBA00023242"/>
    </source>
</evidence>
<dbReference type="GO" id="GO:0000243">
    <property type="term" value="C:commitment complex"/>
    <property type="evidence" value="ECO:0007669"/>
    <property type="project" value="TreeGrafter"/>
</dbReference>
<dbReference type="PANTHER" id="PTHR17204:SF5">
    <property type="entry name" value="PRE-MRNA-PROCESSING FACTOR 39"/>
    <property type="match status" value="1"/>
</dbReference>
<dbReference type="InterPro" id="IPR011990">
    <property type="entry name" value="TPR-like_helical_dom_sf"/>
</dbReference>
<keyword evidence="2" id="KW-0507">mRNA processing</keyword>
<dbReference type="Pfam" id="PF23240">
    <property type="entry name" value="HAT_PRP39_N"/>
    <property type="match status" value="1"/>
</dbReference>
<evidence type="ECO:0000256" key="2">
    <source>
        <dbReference type="ARBA" id="ARBA00022664"/>
    </source>
</evidence>
<evidence type="ECO:0000313" key="7">
    <source>
        <dbReference type="EMBL" id="EEH54889.1"/>
    </source>
</evidence>
<dbReference type="SUPFAM" id="SSF48452">
    <property type="entry name" value="TPR-like"/>
    <property type="match status" value="2"/>
</dbReference>
<dbReference type="GeneID" id="9686678"/>
<evidence type="ECO:0000256" key="4">
    <source>
        <dbReference type="ARBA" id="ARBA00023187"/>
    </source>
</evidence>
<dbReference type="Proteomes" id="UP000001876">
    <property type="component" value="Unassembled WGS sequence"/>
</dbReference>
<dbReference type="OrthoDB" id="10265668at2759"/>
<comment type="subcellular location">
    <subcellularLocation>
        <location evidence="1">Nucleus</location>
    </subcellularLocation>
</comment>
<sequence length="420" mass="45797">SSVEKIRAVYDAFLAEFPLCYGYWKKYADAETRLAGGAKTGEVYERGVAAVPYSVDLWTHYCAHAVGARADADHVRGLFERGLAYVGTDWLSHPLWDAYVDFEQNSGCGSPRHVAEVYTRVLQVPSRELDRYWTKFCEYVEGRKADALASEDELASIAAEVRASAPPAAAATGAGGGDAATGNGAEEAAAAAAEAAATADPGKDAKTIKFREARRALYETASAHRAIREPFELLIKRPYFHVKPLDDAQVANWERYLSHEESVGDAASVVRLYERCLIPCASYPALWLRYASRTERDQGVEPARAVLQRATRVFVKRELDAHLALAAFEERAGDVAAAREAHARITEEVAPGSIRAAVAHANFERRVGRAEDAKAVYERAMAVERSKEGAETPTYGCLVNQYAAFVAEALGDPAGARDVY</sequence>
<dbReference type="GO" id="GO:0000395">
    <property type="term" value="P:mRNA 5'-splice site recognition"/>
    <property type="evidence" value="ECO:0007669"/>
    <property type="project" value="TreeGrafter"/>
</dbReference>
<reference evidence="7 8" key="1">
    <citation type="journal article" date="2009" name="Science">
        <title>Green evolution and dynamic adaptations revealed by genomes of the marine picoeukaryotes Micromonas.</title>
        <authorList>
            <person name="Worden A.Z."/>
            <person name="Lee J.H."/>
            <person name="Mock T."/>
            <person name="Rouze P."/>
            <person name="Simmons M.P."/>
            <person name="Aerts A.L."/>
            <person name="Allen A.E."/>
            <person name="Cuvelier M.L."/>
            <person name="Derelle E."/>
            <person name="Everett M.V."/>
            <person name="Foulon E."/>
            <person name="Grimwood J."/>
            <person name="Gundlach H."/>
            <person name="Henrissat B."/>
            <person name="Napoli C."/>
            <person name="McDonald S.M."/>
            <person name="Parker M.S."/>
            <person name="Rombauts S."/>
            <person name="Salamov A."/>
            <person name="Von Dassow P."/>
            <person name="Badger J.H."/>
            <person name="Coutinho P.M."/>
            <person name="Demir E."/>
            <person name="Dubchak I."/>
            <person name="Gentemann C."/>
            <person name="Eikrem W."/>
            <person name="Gready J.E."/>
            <person name="John U."/>
            <person name="Lanier W."/>
            <person name="Lindquist E.A."/>
            <person name="Lucas S."/>
            <person name="Mayer K.F."/>
            <person name="Moreau H."/>
            <person name="Not F."/>
            <person name="Otillar R."/>
            <person name="Panaud O."/>
            <person name="Pangilinan J."/>
            <person name="Paulsen I."/>
            <person name="Piegu B."/>
            <person name="Poliakov A."/>
            <person name="Robbens S."/>
            <person name="Schmutz J."/>
            <person name="Toulza E."/>
            <person name="Wyss T."/>
            <person name="Zelensky A."/>
            <person name="Zhou K."/>
            <person name="Armbrust E.V."/>
            <person name="Bhattacharya D."/>
            <person name="Goodenough U.W."/>
            <person name="Van de Peer Y."/>
            <person name="Grigoriev I.V."/>
        </authorList>
    </citation>
    <scope>NUCLEOTIDE SEQUENCE [LARGE SCALE GENOMIC DNA]</scope>
    <source>
        <strain evidence="7 8">CCMP1545</strain>
    </source>
</reference>
<dbReference type="GO" id="GO:0030627">
    <property type="term" value="F:pre-mRNA 5'-splice site binding"/>
    <property type="evidence" value="ECO:0007669"/>
    <property type="project" value="TreeGrafter"/>
</dbReference>